<keyword evidence="8" id="KW-0411">Iron-sulfur</keyword>
<comment type="catalytic activity">
    <reaction evidence="9">
        <text>(sulfur carrier)-H + L-cysteine = (sulfur carrier)-SH + L-alanine</text>
        <dbReference type="Rhea" id="RHEA:43892"/>
        <dbReference type="Rhea" id="RHEA-COMP:14737"/>
        <dbReference type="Rhea" id="RHEA-COMP:14739"/>
        <dbReference type="ChEBI" id="CHEBI:29917"/>
        <dbReference type="ChEBI" id="CHEBI:35235"/>
        <dbReference type="ChEBI" id="CHEBI:57972"/>
        <dbReference type="ChEBI" id="CHEBI:64428"/>
        <dbReference type="EC" id="2.8.1.7"/>
    </reaction>
</comment>
<dbReference type="InterPro" id="IPR015422">
    <property type="entry name" value="PyrdxlP-dep_Trfase_small"/>
</dbReference>
<evidence type="ECO:0000256" key="4">
    <source>
        <dbReference type="ARBA" id="ARBA00022679"/>
    </source>
</evidence>
<sequence>MNGIYLDHAATTPLRPSALEAYTRAALETGNAASTHRAGQAARELLEEGRARAAAALGVRPLELLFNSGGTEGDNHALLALARLFPGGHLVTVLTEHSAVLEPARLLESLGYPVTFLKPDAQGRVHPDALAAALRDDTFLVSVAHANNEIGTVQDIAALAEVAHARGARFHTDAVQSPGVLEVAPTRWNVDLASFSAHKWGGPKGVGLLYVRRGLDLPPLLLGGGQERGLRGGTHNVAGAYAAAISLEEALREQPAEHERLRALQRRLEAGLRKVPGVSFNHPPDGNPKVVSVTLEGADGEALLMNLDLEGVYASLGSACSAGTMQPSHVLLALGMSERQARSTLRFSLGRTTTEADIDAAVAAFERVAARVVV</sequence>
<evidence type="ECO:0000256" key="2">
    <source>
        <dbReference type="ARBA" id="ARBA00006490"/>
    </source>
</evidence>
<dbReference type="Proteomes" id="UP000569951">
    <property type="component" value="Unassembled WGS sequence"/>
</dbReference>
<dbReference type="InterPro" id="IPR015421">
    <property type="entry name" value="PyrdxlP-dep_Trfase_major"/>
</dbReference>
<evidence type="ECO:0000256" key="3">
    <source>
        <dbReference type="ARBA" id="ARBA00012239"/>
    </source>
</evidence>
<dbReference type="Pfam" id="PF00266">
    <property type="entry name" value="Aminotran_5"/>
    <property type="match status" value="1"/>
</dbReference>
<keyword evidence="13" id="KW-1185">Reference proteome</keyword>
<dbReference type="InterPro" id="IPR016454">
    <property type="entry name" value="Cysteine_dSase"/>
</dbReference>
<comment type="similarity">
    <text evidence="2">Belongs to the class-V pyridoxal-phosphate-dependent aminotransferase family. NifS/IscS subfamily.</text>
</comment>
<keyword evidence="5" id="KW-0479">Metal-binding</keyword>
<dbReference type="EC" id="2.8.1.7" evidence="3"/>
<evidence type="ECO:0000256" key="6">
    <source>
        <dbReference type="ARBA" id="ARBA00022898"/>
    </source>
</evidence>
<comment type="caution">
    <text evidence="12">The sequence shown here is derived from an EMBL/GenBank/DDBJ whole genome shotgun (WGS) entry which is preliminary data.</text>
</comment>
<proteinExistence type="inferred from homology"/>
<dbReference type="GO" id="GO:0046872">
    <property type="term" value="F:metal ion binding"/>
    <property type="evidence" value="ECO:0007669"/>
    <property type="project" value="UniProtKB-KW"/>
</dbReference>
<name>A0A841HVC2_9DEIO</name>
<dbReference type="PROSITE" id="PS00595">
    <property type="entry name" value="AA_TRANSFER_CLASS_5"/>
    <property type="match status" value="1"/>
</dbReference>
<dbReference type="GO" id="GO:0031071">
    <property type="term" value="F:cysteine desulfurase activity"/>
    <property type="evidence" value="ECO:0007669"/>
    <property type="project" value="UniProtKB-EC"/>
</dbReference>
<evidence type="ECO:0000256" key="8">
    <source>
        <dbReference type="ARBA" id="ARBA00023014"/>
    </source>
</evidence>
<gene>
    <name evidence="12" type="ORF">HNR42_000858</name>
</gene>
<dbReference type="AlphaFoldDB" id="A0A841HVC2"/>
<organism evidence="12 13">
    <name type="scientific">Deinobacterium chartae</name>
    <dbReference type="NCBI Taxonomy" id="521158"/>
    <lineage>
        <taxon>Bacteria</taxon>
        <taxon>Thermotogati</taxon>
        <taxon>Deinococcota</taxon>
        <taxon>Deinococci</taxon>
        <taxon>Deinococcales</taxon>
        <taxon>Deinococcaceae</taxon>
        <taxon>Deinobacterium</taxon>
    </lineage>
</organism>
<dbReference type="RefSeq" id="WP_183984895.1">
    <property type="nucleotide sequence ID" value="NZ_JACHHG010000003.1"/>
</dbReference>
<accession>A0A841HVC2</accession>
<keyword evidence="7" id="KW-0408">Iron</keyword>
<dbReference type="InterPro" id="IPR000192">
    <property type="entry name" value="Aminotrans_V_dom"/>
</dbReference>
<evidence type="ECO:0000313" key="13">
    <source>
        <dbReference type="Proteomes" id="UP000569951"/>
    </source>
</evidence>
<evidence type="ECO:0000256" key="5">
    <source>
        <dbReference type="ARBA" id="ARBA00022723"/>
    </source>
</evidence>
<dbReference type="PIRSF" id="PIRSF005572">
    <property type="entry name" value="NifS"/>
    <property type="match status" value="1"/>
</dbReference>
<dbReference type="PANTHER" id="PTHR11601:SF34">
    <property type="entry name" value="CYSTEINE DESULFURASE"/>
    <property type="match status" value="1"/>
</dbReference>
<evidence type="ECO:0000256" key="7">
    <source>
        <dbReference type="ARBA" id="ARBA00023004"/>
    </source>
</evidence>
<dbReference type="GO" id="GO:0051536">
    <property type="term" value="F:iron-sulfur cluster binding"/>
    <property type="evidence" value="ECO:0007669"/>
    <property type="project" value="UniProtKB-KW"/>
</dbReference>
<dbReference type="InterPro" id="IPR020578">
    <property type="entry name" value="Aminotrans_V_PyrdxlP_BS"/>
</dbReference>
<comment type="cofactor">
    <cofactor evidence="1 10">
        <name>pyridoxal 5'-phosphate</name>
        <dbReference type="ChEBI" id="CHEBI:597326"/>
    </cofactor>
</comment>
<dbReference type="InterPro" id="IPR015424">
    <property type="entry name" value="PyrdxlP-dep_Trfase"/>
</dbReference>
<evidence type="ECO:0000259" key="11">
    <source>
        <dbReference type="Pfam" id="PF00266"/>
    </source>
</evidence>
<reference evidence="12 13" key="1">
    <citation type="submission" date="2020-08" db="EMBL/GenBank/DDBJ databases">
        <title>Genomic Encyclopedia of Type Strains, Phase IV (KMG-IV): sequencing the most valuable type-strain genomes for metagenomic binning, comparative biology and taxonomic classification.</title>
        <authorList>
            <person name="Goeker M."/>
        </authorList>
    </citation>
    <scope>NUCLEOTIDE SEQUENCE [LARGE SCALE GENOMIC DNA]</scope>
    <source>
        <strain evidence="12 13">DSM 21458</strain>
    </source>
</reference>
<dbReference type="Gene3D" id="3.40.640.10">
    <property type="entry name" value="Type I PLP-dependent aspartate aminotransferase-like (Major domain)"/>
    <property type="match status" value="1"/>
</dbReference>
<evidence type="ECO:0000313" key="12">
    <source>
        <dbReference type="EMBL" id="MBB6097441.1"/>
    </source>
</evidence>
<evidence type="ECO:0000256" key="10">
    <source>
        <dbReference type="RuleBase" id="RU004504"/>
    </source>
</evidence>
<dbReference type="PANTHER" id="PTHR11601">
    <property type="entry name" value="CYSTEINE DESULFURYLASE FAMILY MEMBER"/>
    <property type="match status" value="1"/>
</dbReference>
<dbReference type="SUPFAM" id="SSF53383">
    <property type="entry name" value="PLP-dependent transferases"/>
    <property type="match status" value="1"/>
</dbReference>
<dbReference type="Gene3D" id="3.90.1150.10">
    <property type="entry name" value="Aspartate Aminotransferase, domain 1"/>
    <property type="match status" value="1"/>
</dbReference>
<keyword evidence="6" id="KW-0663">Pyridoxal phosphate</keyword>
<dbReference type="EMBL" id="JACHHG010000003">
    <property type="protein sequence ID" value="MBB6097441.1"/>
    <property type="molecule type" value="Genomic_DNA"/>
</dbReference>
<evidence type="ECO:0000256" key="1">
    <source>
        <dbReference type="ARBA" id="ARBA00001933"/>
    </source>
</evidence>
<keyword evidence="4 12" id="KW-0808">Transferase</keyword>
<evidence type="ECO:0000256" key="9">
    <source>
        <dbReference type="ARBA" id="ARBA00050776"/>
    </source>
</evidence>
<feature type="domain" description="Aminotransferase class V" evidence="11">
    <location>
        <begin position="4"/>
        <end position="360"/>
    </location>
</feature>
<protein>
    <recommendedName>
        <fullName evidence="3">cysteine desulfurase</fullName>
        <ecNumber evidence="3">2.8.1.7</ecNumber>
    </recommendedName>
</protein>